<dbReference type="Proteomes" id="UP000694414">
    <property type="component" value="Unplaced"/>
</dbReference>
<evidence type="ECO:0000313" key="2">
    <source>
        <dbReference type="Proteomes" id="UP000694414"/>
    </source>
</evidence>
<name>A0A8C8YKH5_PROSS</name>
<proteinExistence type="predicted"/>
<sequence length="64" mass="7092">MWRGLEKAKQFKRVVFVTKARPRLASAQTRQAAAGSIFLDDLGCGLKKNPDSDSSCTADKHIRD</sequence>
<evidence type="ECO:0000313" key="1">
    <source>
        <dbReference type="Ensembl" id="ENSPSMP00000003251.1"/>
    </source>
</evidence>
<dbReference type="Ensembl" id="ENSPSMT00000037863.1">
    <property type="protein sequence ID" value="ENSPSMP00000032842.1"/>
    <property type="gene ID" value="ENSPSMG00000022692.1"/>
</dbReference>
<organism evidence="1 2">
    <name type="scientific">Prolemur simus</name>
    <name type="common">Greater bamboo lemur</name>
    <name type="synonym">Hapalemur simus</name>
    <dbReference type="NCBI Taxonomy" id="1328070"/>
    <lineage>
        <taxon>Eukaryota</taxon>
        <taxon>Metazoa</taxon>
        <taxon>Chordata</taxon>
        <taxon>Craniata</taxon>
        <taxon>Vertebrata</taxon>
        <taxon>Euteleostomi</taxon>
        <taxon>Mammalia</taxon>
        <taxon>Eutheria</taxon>
        <taxon>Euarchontoglires</taxon>
        <taxon>Primates</taxon>
        <taxon>Strepsirrhini</taxon>
        <taxon>Lemuriformes</taxon>
        <taxon>Lemuridae</taxon>
        <taxon>Prolemur</taxon>
    </lineage>
</organism>
<dbReference type="Ensembl" id="ENSPSMT00000003952.1">
    <property type="protein sequence ID" value="ENSPSMP00000003251.1"/>
    <property type="gene ID" value="ENSPSMG00000002672.1"/>
</dbReference>
<dbReference type="GeneTree" id="ENSGT00910000147868"/>
<accession>A0A8C8YKH5</accession>
<protein>
    <submittedName>
        <fullName evidence="1">Uncharacterized protein</fullName>
    </submittedName>
</protein>
<keyword evidence="2" id="KW-1185">Reference proteome</keyword>
<reference evidence="1" key="1">
    <citation type="submission" date="2025-05" db="UniProtKB">
        <authorList>
            <consortium name="Ensembl"/>
        </authorList>
    </citation>
    <scope>IDENTIFICATION</scope>
</reference>
<dbReference type="AlphaFoldDB" id="A0A8C8YKH5"/>